<reference evidence="3" key="1">
    <citation type="submission" date="2024-04" db="EMBL/GenBank/DDBJ databases">
        <authorList>
            <person name="Shaw F."/>
            <person name="Minotto A."/>
        </authorList>
    </citation>
    <scope>NUCLEOTIDE SEQUENCE [LARGE SCALE GENOMIC DNA]</scope>
</reference>
<keyword evidence="3" id="KW-1185">Reference proteome</keyword>
<evidence type="ECO:0000313" key="2">
    <source>
        <dbReference type="EMBL" id="CAL1697149.1"/>
    </source>
</evidence>
<proteinExistence type="predicted"/>
<sequence length="110" mass="11324">MRACHWQQISAPTSAAAATPTVASPPPCTVSVLISSVREIQSLTVPPPATCPDVHNIEPVQPPSATSVQSLSSGFPAGTFIYPTYSNVTTATPSSERPTSSNNPSTSTVT</sequence>
<gene>
    <name evidence="2" type="ORF">GFSPODELE1_LOCUS1511</name>
</gene>
<feature type="compositionally biased region" description="Low complexity" evidence="1">
    <location>
        <begin position="10"/>
        <end position="22"/>
    </location>
</feature>
<evidence type="ECO:0000313" key="3">
    <source>
        <dbReference type="Proteomes" id="UP001497453"/>
    </source>
</evidence>
<accession>A0ABP1CRH0</accession>
<name>A0ABP1CRH0_9APHY</name>
<feature type="region of interest" description="Disordered" evidence="1">
    <location>
        <begin position="87"/>
        <end position="110"/>
    </location>
</feature>
<evidence type="ECO:0000256" key="1">
    <source>
        <dbReference type="SAM" id="MobiDB-lite"/>
    </source>
</evidence>
<organism evidence="2 3">
    <name type="scientific">Somion occarium</name>
    <dbReference type="NCBI Taxonomy" id="3059160"/>
    <lineage>
        <taxon>Eukaryota</taxon>
        <taxon>Fungi</taxon>
        <taxon>Dikarya</taxon>
        <taxon>Basidiomycota</taxon>
        <taxon>Agaricomycotina</taxon>
        <taxon>Agaricomycetes</taxon>
        <taxon>Polyporales</taxon>
        <taxon>Cerrenaceae</taxon>
        <taxon>Somion</taxon>
    </lineage>
</organism>
<feature type="compositionally biased region" description="Low complexity" evidence="1">
    <location>
        <begin position="92"/>
        <end position="110"/>
    </location>
</feature>
<protein>
    <submittedName>
        <fullName evidence="2">Uncharacterized protein</fullName>
    </submittedName>
</protein>
<dbReference type="Proteomes" id="UP001497453">
    <property type="component" value="Chromosome 1"/>
</dbReference>
<feature type="region of interest" description="Disordered" evidence="1">
    <location>
        <begin position="1"/>
        <end position="24"/>
    </location>
</feature>
<dbReference type="EMBL" id="OZ037944">
    <property type="protein sequence ID" value="CAL1697149.1"/>
    <property type="molecule type" value="Genomic_DNA"/>
</dbReference>